<feature type="region of interest" description="Disordered" evidence="1">
    <location>
        <begin position="23"/>
        <end position="45"/>
    </location>
</feature>
<accession>A0A9D3Z1P5</accession>
<organism evidence="2 3">
    <name type="scientific">Dreissena polymorpha</name>
    <name type="common">Zebra mussel</name>
    <name type="synonym">Mytilus polymorpha</name>
    <dbReference type="NCBI Taxonomy" id="45954"/>
    <lineage>
        <taxon>Eukaryota</taxon>
        <taxon>Metazoa</taxon>
        <taxon>Spiralia</taxon>
        <taxon>Lophotrochozoa</taxon>
        <taxon>Mollusca</taxon>
        <taxon>Bivalvia</taxon>
        <taxon>Autobranchia</taxon>
        <taxon>Heteroconchia</taxon>
        <taxon>Euheterodonta</taxon>
        <taxon>Imparidentia</taxon>
        <taxon>Neoheterodontei</taxon>
        <taxon>Myida</taxon>
        <taxon>Dreissenoidea</taxon>
        <taxon>Dreissenidae</taxon>
        <taxon>Dreissena</taxon>
    </lineage>
</organism>
<gene>
    <name evidence="2" type="ORF">DPMN_070633</name>
</gene>
<keyword evidence="3" id="KW-1185">Reference proteome</keyword>
<dbReference type="Proteomes" id="UP000828390">
    <property type="component" value="Unassembled WGS sequence"/>
</dbReference>
<evidence type="ECO:0000256" key="1">
    <source>
        <dbReference type="SAM" id="MobiDB-lite"/>
    </source>
</evidence>
<reference evidence="2" key="2">
    <citation type="submission" date="2020-11" db="EMBL/GenBank/DDBJ databases">
        <authorList>
            <person name="McCartney M.A."/>
            <person name="Auch B."/>
            <person name="Kono T."/>
            <person name="Mallez S."/>
            <person name="Becker A."/>
            <person name="Gohl D.M."/>
            <person name="Silverstein K.A.T."/>
            <person name="Koren S."/>
            <person name="Bechman K.B."/>
            <person name="Herman A."/>
            <person name="Abrahante J.E."/>
            <person name="Garbe J."/>
        </authorList>
    </citation>
    <scope>NUCLEOTIDE SEQUENCE</scope>
    <source>
        <strain evidence="2">Duluth1</strain>
        <tissue evidence="2">Whole animal</tissue>
    </source>
</reference>
<name>A0A9D3Z1P5_DREPO</name>
<reference evidence="2" key="1">
    <citation type="journal article" date="2019" name="bioRxiv">
        <title>The Genome of the Zebra Mussel, Dreissena polymorpha: A Resource for Invasive Species Research.</title>
        <authorList>
            <person name="McCartney M.A."/>
            <person name="Auch B."/>
            <person name="Kono T."/>
            <person name="Mallez S."/>
            <person name="Zhang Y."/>
            <person name="Obille A."/>
            <person name="Becker A."/>
            <person name="Abrahante J.E."/>
            <person name="Garbe J."/>
            <person name="Badalamenti J.P."/>
            <person name="Herman A."/>
            <person name="Mangelson H."/>
            <person name="Liachko I."/>
            <person name="Sullivan S."/>
            <person name="Sone E.D."/>
            <person name="Koren S."/>
            <person name="Silverstein K.A.T."/>
            <person name="Beckman K.B."/>
            <person name="Gohl D.M."/>
        </authorList>
    </citation>
    <scope>NUCLEOTIDE SEQUENCE</scope>
    <source>
        <strain evidence="2">Duluth1</strain>
        <tissue evidence="2">Whole animal</tissue>
    </source>
</reference>
<evidence type="ECO:0000313" key="2">
    <source>
        <dbReference type="EMBL" id="KAH3711133.1"/>
    </source>
</evidence>
<protein>
    <submittedName>
        <fullName evidence="2">Uncharacterized protein</fullName>
    </submittedName>
</protein>
<evidence type="ECO:0000313" key="3">
    <source>
        <dbReference type="Proteomes" id="UP000828390"/>
    </source>
</evidence>
<proteinExistence type="predicted"/>
<dbReference type="AlphaFoldDB" id="A0A9D3Z1P5"/>
<comment type="caution">
    <text evidence="2">The sequence shown here is derived from an EMBL/GenBank/DDBJ whole genome shotgun (WGS) entry which is preliminary data.</text>
</comment>
<dbReference type="EMBL" id="JAIWYP010000014">
    <property type="protein sequence ID" value="KAH3711133.1"/>
    <property type="molecule type" value="Genomic_DNA"/>
</dbReference>
<sequence>MIVHAGHGHRRVDDMFFEPQEEQLSVSEEDYGEDEEAPVASANDDEPAVSSVTLVFKFSQKKHYISI</sequence>